<proteinExistence type="predicted"/>
<gene>
    <name evidence="1" type="ORF">S12H4_58798</name>
</gene>
<organism evidence="1">
    <name type="scientific">marine sediment metagenome</name>
    <dbReference type="NCBI Taxonomy" id="412755"/>
    <lineage>
        <taxon>unclassified sequences</taxon>
        <taxon>metagenomes</taxon>
        <taxon>ecological metagenomes</taxon>
    </lineage>
</organism>
<reference evidence="1" key="1">
    <citation type="journal article" date="2014" name="Front. Microbiol.">
        <title>High frequency of phylogenetically diverse reductive dehalogenase-homologous genes in deep subseafloor sedimentary metagenomes.</title>
        <authorList>
            <person name="Kawai M."/>
            <person name="Futagami T."/>
            <person name="Toyoda A."/>
            <person name="Takaki Y."/>
            <person name="Nishi S."/>
            <person name="Hori S."/>
            <person name="Arai W."/>
            <person name="Tsubouchi T."/>
            <person name="Morono Y."/>
            <person name="Uchiyama I."/>
            <person name="Ito T."/>
            <person name="Fujiyama A."/>
            <person name="Inagaki F."/>
            <person name="Takami H."/>
        </authorList>
    </citation>
    <scope>NUCLEOTIDE SEQUENCE</scope>
    <source>
        <strain evidence="1">Expedition CK06-06</strain>
    </source>
</reference>
<dbReference type="AlphaFoldDB" id="X1VNZ9"/>
<evidence type="ECO:0000313" key="1">
    <source>
        <dbReference type="EMBL" id="GAJ21642.1"/>
    </source>
</evidence>
<name>X1VNZ9_9ZZZZ</name>
<dbReference type="EMBL" id="BARW01038275">
    <property type="protein sequence ID" value="GAJ21642.1"/>
    <property type="molecule type" value="Genomic_DNA"/>
</dbReference>
<accession>X1VNZ9</accession>
<comment type="caution">
    <text evidence="1">The sequence shown here is derived from an EMBL/GenBank/DDBJ whole genome shotgun (WGS) entry which is preliminary data.</text>
</comment>
<sequence>MTDSKISLKKRKVRSFMLAFEKKDKTEEEIENELATIGMEYIQMKLPVAKITPEFEEMLTEKVEHNILRAKIREAKVEDLNSVAALYNR</sequence>
<protein>
    <submittedName>
        <fullName evidence="1">Uncharacterized protein</fullName>
    </submittedName>
</protein>
<feature type="non-terminal residue" evidence="1">
    <location>
        <position position="89"/>
    </location>
</feature>